<keyword evidence="5 7" id="KW-0067">ATP-binding</keyword>
<sequence length="302" mass="33805">MSDKRPYIGRFAPSPTGSLHLGSLYTALASFLDAKAQQGLWLLRIDDLDTPRNAAGSVDSILKTLDALALQWDSSVYFQSDNLDVYHDVLAILQRDKRIYPCTCSRKTIAANLTENASIDVVYPNTCRNNRFPCSAPHALRIKTDGRVISFDDRLQGVVSHHLATQHGDFILKRKDHIIAYQFAVVIDDDRQGVNHVVRGMDLLDSTPKQIYVQQVLGLNTPNYLHVPIITDDKGFKLSKQTGAQSVELKTPTQVIFKLLDLLKQHPPAELYNAPTTELINWAIAHWDPSVLKNSRAIALKI</sequence>
<dbReference type="NCBIfam" id="TIGR03838">
    <property type="entry name" value="queuosine_YadB"/>
    <property type="match status" value="1"/>
</dbReference>
<dbReference type="InterPro" id="IPR049940">
    <property type="entry name" value="GluQ/Sye"/>
</dbReference>
<dbReference type="GO" id="GO:0005829">
    <property type="term" value="C:cytosol"/>
    <property type="evidence" value="ECO:0007669"/>
    <property type="project" value="TreeGrafter"/>
</dbReference>
<keyword evidence="6 7" id="KW-0030">Aminoacyl-tRNA synthetase</keyword>
<protein>
    <recommendedName>
        <fullName evidence="7">Glutamyl-Q tRNA(Asp) synthetase</fullName>
        <shortName evidence="7">Glu-Q-RSs</shortName>
        <ecNumber evidence="7">6.1.1.-</ecNumber>
    </recommendedName>
</protein>
<keyword evidence="3 7" id="KW-0547">Nucleotide-binding</keyword>
<feature type="binding site" evidence="7">
    <location>
        <position position="46"/>
    </location>
    <ligand>
        <name>L-glutamate</name>
        <dbReference type="ChEBI" id="CHEBI:29985"/>
    </ligand>
</feature>
<evidence type="ECO:0000313" key="11">
    <source>
        <dbReference type="Proteomes" id="UP000195442"/>
    </source>
</evidence>
<comment type="cofactor">
    <cofactor evidence="7">
        <name>Zn(2+)</name>
        <dbReference type="ChEBI" id="CHEBI:29105"/>
    </cofactor>
    <text evidence="7">Binds 1 zinc ion per subunit.</text>
</comment>
<dbReference type="Proteomes" id="UP000195442">
    <property type="component" value="Unassembled WGS sequence"/>
</dbReference>
<dbReference type="PRINTS" id="PR00987">
    <property type="entry name" value="TRNASYNTHGLU"/>
</dbReference>
<keyword evidence="4 7" id="KW-0862">Zinc</keyword>
<dbReference type="GO" id="GO:0008270">
    <property type="term" value="F:zinc ion binding"/>
    <property type="evidence" value="ECO:0007669"/>
    <property type="project" value="UniProtKB-UniRule"/>
</dbReference>
<evidence type="ECO:0000256" key="4">
    <source>
        <dbReference type="ARBA" id="ARBA00022833"/>
    </source>
</evidence>
<dbReference type="PANTHER" id="PTHR43311:SF1">
    <property type="entry name" value="GLUTAMYL-Q TRNA(ASP) SYNTHETASE"/>
    <property type="match status" value="1"/>
</dbReference>
<dbReference type="AlphaFoldDB" id="A0A1R4H0J1"/>
<feature type="binding site" evidence="7">
    <location>
        <begin position="10"/>
        <end position="14"/>
    </location>
    <ligand>
        <name>L-glutamate</name>
        <dbReference type="ChEBI" id="CHEBI:29985"/>
    </ligand>
</feature>
<feature type="binding site" evidence="7">
    <location>
        <position position="104"/>
    </location>
    <ligand>
        <name>Zn(2+)</name>
        <dbReference type="ChEBI" id="CHEBI:29105"/>
    </ligand>
</feature>
<dbReference type="EC" id="6.1.1.-" evidence="7"/>
<evidence type="ECO:0000256" key="1">
    <source>
        <dbReference type="ARBA" id="ARBA00022598"/>
    </source>
</evidence>
<dbReference type="OrthoDB" id="9807503at2"/>
<dbReference type="Gene3D" id="3.40.50.620">
    <property type="entry name" value="HUPs"/>
    <property type="match status" value="1"/>
</dbReference>
<keyword evidence="1 7" id="KW-0436">Ligase</keyword>
<feature type="domain" description="Glutamyl/glutaminyl-tRNA synthetase class Ib catalytic" evidence="9">
    <location>
        <begin position="10"/>
        <end position="250"/>
    </location>
</feature>
<dbReference type="PANTHER" id="PTHR43311">
    <property type="entry name" value="GLUTAMATE--TRNA LIGASE"/>
    <property type="match status" value="1"/>
</dbReference>
<feature type="binding site" evidence="7">
    <location>
        <position position="102"/>
    </location>
    <ligand>
        <name>Zn(2+)</name>
        <dbReference type="ChEBI" id="CHEBI:29105"/>
    </ligand>
</feature>
<reference evidence="11" key="1">
    <citation type="submission" date="2017-02" db="EMBL/GenBank/DDBJ databases">
        <authorList>
            <person name="Daims H."/>
        </authorList>
    </citation>
    <scope>NUCLEOTIDE SEQUENCE [LARGE SCALE GENOMIC DNA]</scope>
</reference>
<evidence type="ECO:0000259" key="9">
    <source>
        <dbReference type="Pfam" id="PF00749"/>
    </source>
</evidence>
<evidence type="ECO:0000256" key="8">
    <source>
        <dbReference type="RuleBase" id="RU363037"/>
    </source>
</evidence>
<keyword evidence="2 7" id="KW-0479">Metal-binding</keyword>
<evidence type="ECO:0000256" key="6">
    <source>
        <dbReference type="ARBA" id="ARBA00023146"/>
    </source>
</evidence>
<dbReference type="HAMAP" id="MF_01428">
    <property type="entry name" value="Glu_Q_tRNA_synth"/>
    <property type="match status" value="1"/>
</dbReference>
<dbReference type="GO" id="GO:0006424">
    <property type="term" value="P:glutamyl-tRNA aminoacylation"/>
    <property type="evidence" value="ECO:0007669"/>
    <property type="project" value="InterPro"/>
</dbReference>
<dbReference type="InterPro" id="IPR020058">
    <property type="entry name" value="Glu/Gln-tRNA-synth_Ib_cat-dom"/>
</dbReference>
<gene>
    <name evidence="7 10" type="primary">gluQ</name>
    <name evidence="10" type="ORF">CRENPOLYSF2_130003</name>
</gene>
<keyword evidence="11" id="KW-1185">Reference proteome</keyword>
<feature type="short sequence motif" description="'KMSKS' region" evidence="7">
    <location>
        <begin position="237"/>
        <end position="241"/>
    </location>
</feature>
<dbReference type="EMBL" id="FUKJ01000035">
    <property type="protein sequence ID" value="SJM89722.1"/>
    <property type="molecule type" value="Genomic_DNA"/>
</dbReference>
<feature type="short sequence motif" description="'HIGH' region" evidence="7">
    <location>
        <begin position="13"/>
        <end position="23"/>
    </location>
</feature>
<dbReference type="GO" id="GO:0006400">
    <property type="term" value="P:tRNA modification"/>
    <property type="evidence" value="ECO:0007669"/>
    <property type="project" value="InterPro"/>
</dbReference>
<feature type="binding site" evidence="7">
    <location>
        <position position="123"/>
    </location>
    <ligand>
        <name>Zn(2+)</name>
        <dbReference type="ChEBI" id="CHEBI:29105"/>
    </ligand>
</feature>
<dbReference type="GO" id="GO:0005524">
    <property type="term" value="F:ATP binding"/>
    <property type="evidence" value="ECO:0007669"/>
    <property type="project" value="UniProtKB-KW"/>
</dbReference>
<evidence type="ECO:0000313" key="10">
    <source>
        <dbReference type="EMBL" id="SJM89722.1"/>
    </source>
</evidence>
<accession>A0A1R4H0J1</accession>
<dbReference type="GO" id="GO:0004818">
    <property type="term" value="F:glutamate-tRNA ligase activity"/>
    <property type="evidence" value="ECO:0007669"/>
    <property type="project" value="TreeGrafter"/>
</dbReference>
<evidence type="ECO:0000256" key="3">
    <source>
        <dbReference type="ARBA" id="ARBA00022741"/>
    </source>
</evidence>
<feature type="binding site" evidence="7">
    <location>
        <position position="240"/>
    </location>
    <ligand>
        <name>ATP</name>
        <dbReference type="ChEBI" id="CHEBI:30616"/>
    </ligand>
</feature>
<evidence type="ECO:0000256" key="2">
    <source>
        <dbReference type="ARBA" id="ARBA00022723"/>
    </source>
</evidence>
<comment type="similarity">
    <text evidence="7">Belongs to the class-I aminoacyl-tRNA synthetase family. GluQ subfamily.</text>
</comment>
<dbReference type="InterPro" id="IPR022380">
    <property type="entry name" value="Glu-Q_tRNA(Asp)_Synthase"/>
</dbReference>
<dbReference type="SUPFAM" id="SSF52374">
    <property type="entry name" value="Nucleotidylyl transferase"/>
    <property type="match status" value="1"/>
</dbReference>
<comment type="function">
    <text evidence="7">Catalyzes the tRNA-independent activation of glutamate in presence of ATP and the subsequent transfer of glutamate onto a tRNA(Asp). Glutamate is transferred on the 2-amino-5-(4,5-dihydroxy-2-cyclopenten-1-yl) moiety of the queuosine in the wobble position of the QUC anticodon.</text>
</comment>
<dbReference type="InterPro" id="IPR014729">
    <property type="entry name" value="Rossmann-like_a/b/a_fold"/>
</dbReference>
<feature type="binding site" evidence="7">
    <location>
        <position position="181"/>
    </location>
    <ligand>
        <name>L-glutamate</name>
        <dbReference type="ChEBI" id="CHEBI:29985"/>
    </ligand>
</feature>
<dbReference type="RefSeq" id="WP_087145761.1">
    <property type="nucleotide sequence ID" value="NZ_FUKJ01000035.1"/>
</dbReference>
<proteinExistence type="inferred from homology"/>
<evidence type="ECO:0000256" key="7">
    <source>
        <dbReference type="HAMAP-Rule" id="MF_01428"/>
    </source>
</evidence>
<evidence type="ECO:0000256" key="5">
    <source>
        <dbReference type="ARBA" id="ARBA00022840"/>
    </source>
</evidence>
<dbReference type="InterPro" id="IPR000924">
    <property type="entry name" value="Glu/Gln-tRNA-synth"/>
</dbReference>
<feature type="binding site" evidence="7">
    <location>
        <position position="127"/>
    </location>
    <ligand>
        <name>Zn(2+)</name>
        <dbReference type="ChEBI" id="CHEBI:29105"/>
    </ligand>
</feature>
<name>A0A1R4H0J1_9GAMM</name>
<dbReference type="Pfam" id="PF00749">
    <property type="entry name" value="tRNA-synt_1c"/>
    <property type="match status" value="1"/>
</dbReference>
<dbReference type="NCBIfam" id="NF004314">
    <property type="entry name" value="PRK05710.1-3"/>
    <property type="match status" value="1"/>
</dbReference>
<keyword evidence="8" id="KW-0648">Protein biosynthesis</keyword>
<organism evidence="10 11">
    <name type="scientific">Crenothrix polyspora</name>
    <dbReference type="NCBI Taxonomy" id="360316"/>
    <lineage>
        <taxon>Bacteria</taxon>
        <taxon>Pseudomonadati</taxon>
        <taxon>Pseudomonadota</taxon>
        <taxon>Gammaproteobacteria</taxon>
        <taxon>Methylococcales</taxon>
        <taxon>Crenotrichaceae</taxon>
        <taxon>Crenothrix</taxon>
    </lineage>
</organism>
<feature type="binding site" evidence="7">
    <location>
        <position position="199"/>
    </location>
    <ligand>
        <name>L-glutamate</name>
        <dbReference type="ChEBI" id="CHEBI:29985"/>
    </ligand>
</feature>